<sequence length="62" mass="6986">MSQNNKKIIIATGGTGGHIFPSLSLADFLKEEYDIEITTDRRGFKYLKNLDNINIKIINSNT</sequence>
<dbReference type="InterPro" id="IPR004276">
    <property type="entry name" value="GlycoTrans_28_N"/>
</dbReference>
<dbReference type="Pfam" id="PF03033">
    <property type="entry name" value="Glyco_transf_28"/>
    <property type="match status" value="1"/>
</dbReference>
<dbReference type="GO" id="GO:0005975">
    <property type="term" value="P:carbohydrate metabolic process"/>
    <property type="evidence" value="ECO:0007669"/>
    <property type="project" value="InterPro"/>
</dbReference>
<dbReference type="EMBL" id="UINC01000485">
    <property type="protein sequence ID" value="SUZ56183.1"/>
    <property type="molecule type" value="Genomic_DNA"/>
</dbReference>
<evidence type="ECO:0000313" key="2">
    <source>
        <dbReference type="EMBL" id="SUZ56183.1"/>
    </source>
</evidence>
<accession>A0A381NRR8</accession>
<reference evidence="2" key="1">
    <citation type="submission" date="2018-05" db="EMBL/GenBank/DDBJ databases">
        <authorList>
            <person name="Lanie J.A."/>
            <person name="Ng W.-L."/>
            <person name="Kazmierczak K.M."/>
            <person name="Andrzejewski T.M."/>
            <person name="Davidsen T.M."/>
            <person name="Wayne K.J."/>
            <person name="Tettelin H."/>
            <person name="Glass J.I."/>
            <person name="Rusch D."/>
            <person name="Podicherti R."/>
            <person name="Tsui H.-C.T."/>
            <person name="Winkler M.E."/>
        </authorList>
    </citation>
    <scope>NUCLEOTIDE SEQUENCE</scope>
</reference>
<feature type="domain" description="Glycosyltransferase family 28 N-terminal" evidence="1">
    <location>
        <begin position="8"/>
        <end position="61"/>
    </location>
</feature>
<proteinExistence type="predicted"/>
<protein>
    <recommendedName>
        <fullName evidence="1">Glycosyltransferase family 28 N-terminal domain-containing protein</fullName>
    </recommendedName>
</protein>
<dbReference type="GO" id="GO:0016758">
    <property type="term" value="F:hexosyltransferase activity"/>
    <property type="evidence" value="ECO:0007669"/>
    <property type="project" value="InterPro"/>
</dbReference>
<gene>
    <name evidence="2" type="ORF">METZ01_LOCUS9037</name>
</gene>
<organism evidence="2">
    <name type="scientific">marine metagenome</name>
    <dbReference type="NCBI Taxonomy" id="408172"/>
    <lineage>
        <taxon>unclassified sequences</taxon>
        <taxon>metagenomes</taxon>
        <taxon>ecological metagenomes</taxon>
    </lineage>
</organism>
<name>A0A381NRR8_9ZZZZ</name>
<feature type="non-terminal residue" evidence="2">
    <location>
        <position position="62"/>
    </location>
</feature>
<evidence type="ECO:0000259" key="1">
    <source>
        <dbReference type="Pfam" id="PF03033"/>
    </source>
</evidence>
<dbReference type="SUPFAM" id="SSF53756">
    <property type="entry name" value="UDP-Glycosyltransferase/glycogen phosphorylase"/>
    <property type="match status" value="1"/>
</dbReference>
<dbReference type="AlphaFoldDB" id="A0A381NRR8"/>
<dbReference type="Gene3D" id="3.40.50.2000">
    <property type="entry name" value="Glycogen Phosphorylase B"/>
    <property type="match status" value="1"/>
</dbReference>